<evidence type="ECO:0000313" key="1">
    <source>
        <dbReference type="Proteomes" id="UP000095286"/>
    </source>
</evidence>
<sequence length="711" mass="80778">MLGTGMDLSPNFFGLKLNNTEDPFRVTNIDDLKLVILQFRADPSENMNRDDVLAWERTVGHYFNNKFKGQFVETKTLSITFIGDEIVRTGMTLFPFISVGFVIMSIFSIVTVYMSAYYFDQWTKHKISMALMAGVCPLLATSTALGFLFWCGFRFGSILCVTPFLVMAIGVDDAYLMIHSWQRICVKRQAEKKKHIQEHDSNYYSLAERIAEVTVDVGPSITITSLTNVLAFGVGTFAPTPEIQLFCYANVVAIFIDYIYQMTMFLAIIAIAGDYEIAMEKDRPTKTGEVNVNLKRRAMSFMKAYCKWLSNPFTSLIIIFVMAFYLTWSIQATMSIGVKLTPDKLFLHDSTILKINRLRDNYVVPNYLAISLFVNNASNLEDPAKEKRLEQMINEFETMDESLGFKYSKYWKRDYEGFVNILSEDPEMSFENEISKDSKAVSVNSLYSRKSIHQFVNWPEYKHWGGFIRFDNHTDTISKFFISLAYKSEGFKSWNFRGVMLSKWRAITKKYPELDATIYYEDASFLDQIDTLIPATVSSSIWTLICMAIVCIFFMKNVFTVVVASLAITSICVGVFGCLAAWGIDLDPISMATTIMSIGFSVDFPAHISYHYYRCGVETGFKLSIEHRILDALIAIGFPLLQCAISTILFVTCLLFIDTYMSEVFVKTMVLVVSLGLVHALIVVPSFLCMLSNLNMAVFGNENKDEVSVIN</sequence>
<dbReference type="Proteomes" id="UP000095286">
    <property type="component" value="Unplaced"/>
</dbReference>
<name>A0AC35U5L1_9BILA</name>
<reference evidence="2" key="1">
    <citation type="submission" date="2016-11" db="UniProtKB">
        <authorList>
            <consortium name="WormBaseParasite"/>
        </authorList>
    </citation>
    <scope>IDENTIFICATION</scope>
    <source>
        <strain evidence="2">KR3021</strain>
    </source>
</reference>
<dbReference type="WBParaSite" id="RSKR_0000780200.2">
    <property type="protein sequence ID" value="RSKR_0000780200.2"/>
    <property type="gene ID" value="RSKR_0000780200"/>
</dbReference>
<proteinExistence type="predicted"/>
<accession>A0AC35U5L1</accession>
<evidence type="ECO:0000313" key="2">
    <source>
        <dbReference type="WBParaSite" id="RSKR_0000780200.2"/>
    </source>
</evidence>
<protein>
    <submittedName>
        <fullName evidence="2">SSD domain-containing protein</fullName>
    </submittedName>
</protein>
<organism evidence="1 2">
    <name type="scientific">Rhabditophanes sp. KR3021</name>
    <dbReference type="NCBI Taxonomy" id="114890"/>
    <lineage>
        <taxon>Eukaryota</taxon>
        <taxon>Metazoa</taxon>
        <taxon>Ecdysozoa</taxon>
        <taxon>Nematoda</taxon>
        <taxon>Chromadorea</taxon>
        <taxon>Rhabditida</taxon>
        <taxon>Tylenchina</taxon>
        <taxon>Panagrolaimomorpha</taxon>
        <taxon>Strongyloidoidea</taxon>
        <taxon>Alloionematidae</taxon>
        <taxon>Rhabditophanes</taxon>
    </lineage>
</organism>